<name>A0A8S5QD43_9CAUD</name>
<evidence type="ECO:0000313" key="1">
    <source>
        <dbReference type="EMBL" id="DAE16460.1"/>
    </source>
</evidence>
<proteinExistence type="predicted"/>
<reference evidence="1" key="1">
    <citation type="journal article" date="2021" name="Proc. Natl. Acad. Sci. U.S.A.">
        <title>A Catalog of Tens of Thousands of Viruses from Human Metagenomes Reveals Hidden Associations with Chronic Diseases.</title>
        <authorList>
            <person name="Tisza M.J."/>
            <person name="Buck C.B."/>
        </authorList>
    </citation>
    <scope>NUCLEOTIDE SEQUENCE</scope>
    <source>
        <strain evidence="1">CtyNQ5</strain>
    </source>
</reference>
<sequence length="127" mass="14443">MNKMKEYERGREDGLGLTLRIVRDGGIEALEREIKFRGITGVHTSLASKDLDKAAQKIKEMALDTFTILGIAVLHDDFGFGQKRCQKFMDGMDKGAEYLADDLATWPDYINSIKEQLGMDLEIRWNN</sequence>
<organism evidence="1">
    <name type="scientific">Siphoviridae sp. ctyNQ5</name>
    <dbReference type="NCBI Taxonomy" id="2825745"/>
    <lineage>
        <taxon>Viruses</taxon>
        <taxon>Duplodnaviria</taxon>
        <taxon>Heunggongvirae</taxon>
        <taxon>Uroviricota</taxon>
        <taxon>Caudoviricetes</taxon>
    </lineage>
</organism>
<dbReference type="EMBL" id="BK015625">
    <property type="protein sequence ID" value="DAE16460.1"/>
    <property type="molecule type" value="Genomic_DNA"/>
</dbReference>
<accession>A0A8S5QD43</accession>
<protein>
    <submittedName>
        <fullName evidence="1">Uncharacterized protein</fullName>
    </submittedName>
</protein>